<sequence>MSSLYSSVDSNSRLASTAAASVADLALIPESAPVSSSSTTTATSTTNPSAQKPVAGLPALNLNKTLVSQREQLEIYRQLLETLAASEQETTVLFPVLSKSLVTHIGTVNKLKDDLQDVFTRIRALKAHFRGEYPEVFDYVQSLHVDELDGEEGDMY</sequence>
<reference evidence="1" key="1">
    <citation type="submission" date="2022-07" db="EMBL/GenBank/DDBJ databases">
        <title>Phylogenomic reconstructions and comparative analyses of Kickxellomycotina fungi.</title>
        <authorList>
            <person name="Reynolds N.K."/>
            <person name="Stajich J.E."/>
            <person name="Barry K."/>
            <person name="Grigoriev I.V."/>
            <person name="Crous P."/>
            <person name="Smith M.E."/>
        </authorList>
    </citation>
    <scope>NUCLEOTIDE SEQUENCE</scope>
    <source>
        <strain evidence="1">Benny 63K</strain>
    </source>
</reference>
<evidence type="ECO:0000313" key="1">
    <source>
        <dbReference type="EMBL" id="KAJ1902099.1"/>
    </source>
</evidence>
<keyword evidence="2" id="KW-1185">Reference proteome</keyword>
<organism evidence="1 2">
    <name type="scientific">Kickxella alabastrina</name>
    <dbReference type="NCBI Taxonomy" id="61397"/>
    <lineage>
        <taxon>Eukaryota</taxon>
        <taxon>Fungi</taxon>
        <taxon>Fungi incertae sedis</taxon>
        <taxon>Zoopagomycota</taxon>
        <taxon>Kickxellomycotina</taxon>
        <taxon>Kickxellomycetes</taxon>
        <taxon>Kickxellales</taxon>
        <taxon>Kickxellaceae</taxon>
        <taxon>Kickxella</taxon>
    </lineage>
</organism>
<proteinExistence type="predicted"/>
<accession>A0ACC1IWD9</accession>
<dbReference type="Proteomes" id="UP001150581">
    <property type="component" value="Unassembled WGS sequence"/>
</dbReference>
<dbReference type="EMBL" id="JANBPG010000006">
    <property type="protein sequence ID" value="KAJ1902099.1"/>
    <property type="molecule type" value="Genomic_DNA"/>
</dbReference>
<gene>
    <name evidence="1" type="ORF">LPJ66_000274</name>
</gene>
<evidence type="ECO:0000313" key="2">
    <source>
        <dbReference type="Proteomes" id="UP001150581"/>
    </source>
</evidence>
<protein>
    <submittedName>
        <fullName evidence="1">Uncharacterized protein</fullName>
    </submittedName>
</protein>
<comment type="caution">
    <text evidence="1">The sequence shown here is derived from an EMBL/GenBank/DDBJ whole genome shotgun (WGS) entry which is preliminary data.</text>
</comment>
<name>A0ACC1IWD9_9FUNG</name>